<dbReference type="AlphaFoldDB" id="A0A0K2W1V6"/>
<feature type="region of interest" description="Disordered" evidence="8">
    <location>
        <begin position="1"/>
        <end position="23"/>
    </location>
</feature>
<protein>
    <recommendedName>
        <fullName evidence="7">Ribonuclease R</fullName>
        <shortName evidence="7">RNase R</shortName>
        <ecNumber evidence="7">3.1.13.1</ecNumber>
    </recommendedName>
</protein>
<dbReference type="Pfam" id="PF00773">
    <property type="entry name" value="RNB"/>
    <property type="match status" value="1"/>
</dbReference>
<dbReference type="HAMAP" id="MF_01895">
    <property type="entry name" value="RNase_R"/>
    <property type="match status" value="1"/>
</dbReference>
<comment type="catalytic activity">
    <reaction evidence="1 7">
        <text>Exonucleolytic cleavage in the 3'- to 5'-direction to yield nucleoside 5'-phosphates.</text>
        <dbReference type="EC" id="3.1.13.1"/>
    </reaction>
</comment>
<evidence type="ECO:0000259" key="9">
    <source>
        <dbReference type="PROSITE" id="PS50126"/>
    </source>
</evidence>
<name>A0A0K2W1V6_MESPL</name>
<dbReference type="NCBIfam" id="TIGR00358">
    <property type="entry name" value="3_prime_RNase"/>
    <property type="match status" value="1"/>
</dbReference>
<dbReference type="CDD" id="cd04471">
    <property type="entry name" value="S1_RNase_R"/>
    <property type="match status" value="1"/>
</dbReference>
<comment type="function">
    <text evidence="7">3'-5' exoribonuclease that releases 5'-nucleoside monophosphates and is involved in maturation of structured RNAs.</text>
</comment>
<dbReference type="GO" id="GO:0003723">
    <property type="term" value="F:RNA binding"/>
    <property type="evidence" value="ECO:0007669"/>
    <property type="project" value="UniProtKB-UniRule"/>
</dbReference>
<comment type="similarity">
    <text evidence="7">Belongs to the RNR ribonuclease family. RNase R subfamily.</text>
</comment>
<dbReference type="InterPro" id="IPR050180">
    <property type="entry name" value="RNR_Ribonuclease"/>
</dbReference>
<dbReference type="PROSITE" id="PS50126">
    <property type="entry name" value="S1"/>
    <property type="match status" value="1"/>
</dbReference>
<dbReference type="InterPro" id="IPR022966">
    <property type="entry name" value="RNase_II/R_CS"/>
</dbReference>
<keyword evidence="5 7" id="KW-0269">Exonuclease</keyword>
<organism evidence="10 11">
    <name type="scientific">Mesorhizobium plurifarium</name>
    <dbReference type="NCBI Taxonomy" id="69974"/>
    <lineage>
        <taxon>Bacteria</taxon>
        <taxon>Pseudomonadati</taxon>
        <taxon>Pseudomonadota</taxon>
        <taxon>Alphaproteobacteria</taxon>
        <taxon>Hyphomicrobiales</taxon>
        <taxon>Phyllobacteriaceae</taxon>
        <taxon>Mesorhizobium</taxon>
    </lineage>
</organism>
<dbReference type="NCBIfam" id="TIGR02063">
    <property type="entry name" value="RNase_R"/>
    <property type="match status" value="1"/>
</dbReference>
<evidence type="ECO:0000313" key="11">
    <source>
        <dbReference type="Proteomes" id="UP000182888"/>
    </source>
</evidence>
<evidence type="ECO:0000256" key="6">
    <source>
        <dbReference type="ARBA" id="ARBA00022884"/>
    </source>
</evidence>
<proteinExistence type="inferred from homology"/>
<dbReference type="SUPFAM" id="SSF50249">
    <property type="entry name" value="Nucleic acid-binding proteins"/>
    <property type="match status" value="3"/>
</dbReference>
<dbReference type="GO" id="GO:0005829">
    <property type="term" value="C:cytosol"/>
    <property type="evidence" value="ECO:0007669"/>
    <property type="project" value="TreeGrafter"/>
</dbReference>
<dbReference type="Gene3D" id="2.40.50.140">
    <property type="entry name" value="Nucleic acid-binding proteins"/>
    <property type="match status" value="1"/>
</dbReference>
<evidence type="ECO:0000256" key="8">
    <source>
        <dbReference type="SAM" id="MobiDB-lite"/>
    </source>
</evidence>
<dbReference type="GO" id="GO:0006402">
    <property type="term" value="P:mRNA catabolic process"/>
    <property type="evidence" value="ECO:0007669"/>
    <property type="project" value="TreeGrafter"/>
</dbReference>
<dbReference type="PANTHER" id="PTHR23355">
    <property type="entry name" value="RIBONUCLEASE"/>
    <property type="match status" value="1"/>
</dbReference>
<dbReference type="InterPro" id="IPR011805">
    <property type="entry name" value="RNase_R"/>
</dbReference>
<feature type="domain" description="S1 motif" evidence="9">
    <location>
        <begin position="654"/>
        <end position="735"/>
    </location>
</feature>
<dbReference type="InterPro" id="IPR012340">
    <property type="entry name" value="NA-bd_OB-fold"/>
</dbReference>
<dbReference type="EC" id="3.1.13.1" evidence="7"/>
<feature type="region of interest" description="Disordered" evidence="8">
    <location>
        <begin position="735"/>
        <end position="769"/>
    </location>
</feature>
<evidence type="ECO:0000313" key="10">
    <source>
        <dbReference type="EMBL" id="CDX59574.1"/>
    </source>
</evidence>
<feature type="compositionally biased region" description="Basic residues" evidence="8">
    <location>
        <begin position="746"/>
        <end position="755"/>
    </location>
</feature>
<dbReference type="InterPro" id="IPR004476">
    <property type="entry name" value="RNase_II/RNase_R"/>
</dbReference>
<feature type="compositionally biased region" description="Basic and acidic residues" evidence="8">
    <location>
        <begin position="9"/>
        <end position="23"/>
    </location>
</feature>
<gene>
    <name evidence="7 10" type="primary">rnr</name>
    <name evidence="10" type="ORF">MPL1032_270021</name>
</gene>
<evidence type="ECO:0000256" key="3">
    <source>
        <dbReference type="ARBA" id="ARBA00022722"/>
    </source>
</evidence>
<sequence>MARRISGRSHGDPRHADTRAKVVKDDYRPSRDEILRYIAENPDRSGKREIAKAFALRGQDRIWLKDMLRDLQDEGLLTKERKRLARAGAVPHVAVLDIFSRDDDGVLLANPSEYTGAGSPPVIAIRMSRAAGGPVPGIGDRVLAKTFPTDDPSGPAYTGRVMKIFEKRSDAVLGVFRVLKDSTFRIEPVERRQPELIVDKEFQNGAKNGDLVEVEPARASRYGLPRAKVLAVLGSLSSEKAVSMIAIHAHDIPHVFPADVIAEAEAVKAATLDHREDWRDLPLVTIDPADAKDHDDAVFATPDSDEKNPGGVVVTVAIADVAAYVRYGTPLDREALKRGNSVYFPDRVVPMLPERISNDLCSLREGEDRPAIAVRMTFSSEGRKLRHSFHRVMMKSAAKLAYPQAQAAIDGVPDDKTRPILDSVLKPLWDAYAVLKRGRDARQPLELDLPERKILLKPDGTVDRVIVPERLDAHKLIEEFMIQANVAAAETLEGKKEPLVYRIHDAPSLAKQESLRDFLQTLSLSLARGAQMRPSQFNGILERVRGADNEALVNEVVLRSQSQAEYSPKNIGHFGLNLRRYAHFTSPIRRYSDLIVHRGLIAALGLGPGGLTQQEADRLEEVAALISATERRAMAAERDTVDRLIAAYLAERVNDTFDARISGVTKAGLFVQLPQYGADGFIPVSTLGGDYYIYDETARSLYGERTGRGYQLADRVEVRLVEVAPMAGAMRFEMLTDPKPLPGSRRSFHKAKGRARASQSRVGPRGRRR</sequence>
<evidence type="ECO:0000256" key="7">
    <source>
        <dbReference type="HAMAP-Rule" id="MF_01895"/>
    </source>
</evidence>
<dbReference type="Pfam" id="PF00575">
    <property type="entry name" value="S1"/>
    <property type="match status" value="1"/>
</dbReference>
<evidence type="ECO:0000256" key="1">
    <source>
        <dbReference type="ARBA" id="ARBA00001849"/>
    </source>
</evidence>
<dbReference type="InterPro" id="IPR003029">
    <property type="entry name" value="S1_domain"/>
</dbReference>
<comment type="subcellular location">
    <subcellularLocation>
        <location evidence="7">Cytoplasm</location>
    </subcellularLocation>
</comment>
<evidence type="ECO:0000256" key="5">
    <source>
        <dbReference type="ARBA" id="ARBA00022839"/>
    </source>
</evidence>
<dbReference type="InterPro" id="IPR001900">
    <property type="entry name" value="RNase_II/R"/>
</dbReference>
<dbReference type="EMBL" id="CCND01000020">
    <property type="protein sequence ID" value="CDX59574.1"/>
    <property type="molecule type" value="Genomic_DNA"/>
</dbReference>
<reference evidence="11" key="1">
    <citation type="submission" date="2014-08" db="EMBL/GenBank/DDBJ databases">
        <authorList>
            <person name="Edwards T."/>
        </authorList>
    </citation>
    <scope>NUCLEOTIDE SEQUENCE [LARGE SCALE GENOMIC DNA]</scope>
</reference>
<accession>A0A0K2W1V6</accession>
<evidence type="ECO:0000256" key="4">
    <source>
        <dbReference type="ARBA" id="ARBA00022801"/>
    </source>
</evidence>
<dbReference type="InterPro" id="IPR040476">
    <property type="entry name" value="CSD2"/>
</dbReference>
<dbReference type="SMART" id="SM00955">
    <property type="entry name" value="RNB"/>
    <property type="match status" value="1"/>
</dbReference>
<evidence type="ECO:0000256" key="2">
    <source>
        <dbReference type="ARBA" id="ARBA00022490"/>
    </source>
</evidence>
<dbReference type="Proteomes" id="UP000182888">
    <property type="component" value="Unassembled WGS sequence"/>
</dbReference>
<dbReference type="PANTHER" id="PTHR23355:SF9">
    <property type="entry name" value="DIS3-LIKE EXONUCLEASE 2"/>
    <property type="match status" value="1"/>
</dbReference>
<dbReference type="Pfam" id="PF17876">
    <property type="entry name" value="CSD2"/>
    <property type="match status" value="1"/>
</dbReference>
<keyword evidence="6 7" id="KW-0694">RNA-binding</keyword>
<dbReference type="PROSITE" id="PS01175">
    <property type="entry name" value="RIBONUCLEASE_II"/>
    <property type="match status" value="1"/>
</dbReference>
<keyword evidence="3 7" id="KW-0540">Nuclease</keyword>
<dbReference type="SMART" id="SM00316">
    <property type="entry name" value="S1"/>
    <property type="match status" value="1"/>
</dbReference>
<keyword evidence="4 7" id="KW-0378">Hydrolase</keyword>
<dbReference type="GO" id="GO:0008859">
    <property type="term" value="F:exoribonuclease II activity"/>
    <property type="evidence" value="ECO:0007669"/>
    <property type="project" value="UniProtKB-UniRule"/>
</dbReference>
<keyword evidence="2 7" id="KW-0963">Cytoplasm</keyword>